<proteinExistence type="predicted"/>
<gene>
    <name evidence="1" type="ORF">H2O73_20225</name>
</gene>
<keyword evidence="2" id="KW-1185">Reference proteome</keyword>
<accession>A0A7W2IVJ0</accession>
<dbReference type="Proteomes" id="UP000571701">
    <property type="component" value="Unassembled WGS sequence"/>
</dbReference>
<evidence type="ECO:0000313" key="2">
    <source>
        <dbReference type="Proteomes" id="UP000571701"/>
    </source>
</evidence>
<protein>
    <submittedName>
        <fullName evidence="1">Uncharacterized protein</fullName>
    </submittedName>
</protein>
<sequence>MSNRAYLVFCIGVFGLFVAVSALKKEEYFSGSIYSAECVETGKSEISVALTVVDGNKKGTFHFGLNDYLCRDSLVFFKSGSNVNIKFKSINGWFHNVEQISLDGKNLRLRGH</sequence>
<dbReference type="RefSeq" id="WP_182110722.1">
    <property type="nucleotide sequence ID" value="NZ_JACFYF010000039.1"/>
</dbReference>
<name>A0A7W2IVJ0_9VIBR</name>
<reference evidence="1 2" key="1">
    <citation type="submission" date="2020-07" db="EMBL/GenBank/DDBJ databases">
        <title>Vibrio marinisediminis sp. nov., isolated from marine sediment.</title>
        <authorList>
            <person name="Ji X."/>
        </authorList>
    </citation>
    <scope>NUCLEOTIDE SEQUENCE [LARGE SCALE GENOMIC DNA]</scope>
    <source>
        <strain evidence="1 2">404</strain>
    </source>
</reference>
<dbReference type="EMBL" id="JACFYF010000039">
    <property type="protein sequence ID" value="MBA5764691.1"/>
    <property type="molecule type" value="Genomic_DNA"/>
</dbReference>
<dbReference type="AlphaFoldDB" id="A0A7W2IVJ0"/>
<organism evidence="1 2">
    <name type="scientific">Vibrio marinisediminis</name>
    <dbReference type="NCBI Taxonomy" id="2758441"/>
    <lineage>
        <taxon>Bacteria</taxon>
        <taxon>Pseudomonadati</taxon>
        <taxon>Pseudomonadota</taxon>
        <taxon>Gammaproteobacteria</taxon>
        <taxon>Vibrionales</taxon>
        <taxon>Vibrionaceae</taxon>
        <taxon>Vibrio</taxon>
    </lineage>
</organism>
<evidence type="ECO:0000313" key="1">
    <source>
        <dbReference type="EMBL" id="MBA5764691.1"/>
    </source>
</evidence>
<comment type="caution">
    <text evidence="1">The sequence shown here is derived from an EMBL/GenBank/DDBJ whole genome shotgun (WGS) entry which is preliminary data.</text>
</comment>